<evidence type="ECO:0000256" key="3">
    <source>
        <dbReference type="ARBA" id="ARBA00022490"/>
    </source>
</evidence>
<comment type="similarity">
    <text evidence="2 6">Belongs to the profilin family.</text>
</comment>
<dbReference type="Pfam" id="PF00235">
    <property type="entry name" value="Profilin"/>
    <property type="match status" value="1"/>
</dbReference>
<dbReference type="Proteomes" id="UP000029725">
    <property type="component" value="Unassembled WGS sequence"/>
</dbReference>
<dbReference type="InterPro" id="IPR005455">
    <property type="entry name" value="PFN_euk"/>
</dbReference>
<dbReference type="PANTHER" id="PTHR11604:SF0">
    <property type="entry name" value="PROFILIN"/>
    <property type="match status" value="1"/>
</dbReference>
<comment type="subcellular location">
    <subcellularLocation>
        <location evidence="1">Cytoplasm</location>
        <location evidence="1">Cytoskeleton</location>
    </subcellularLocation>
</comment>
<dbReference type="PANTHER" id="PTHR11604">
    <property type="entry name" value="PROFILIN"/>
    <property type="match status" value="1"/>
</dbReference>
<dbReference type="RefSeq" id="XP_013238894.1">
    <property type="nucleotide sequence ID" value="XM_013383440.1"/>
</dbReference>
<dbReference type="AlphaFoldDB" id="A0A098VU29"/>
<dbReference type="PRINTS" id="PR01640">
    <property type="entry name" value="PROFILINPLNT"/>
</dbReference>
<keyword evidence="5" id="KW-0206">Cytoskeleton</keyword>
<evidence type="ECO:0000256" key="1">
    <source>
        <dbReference type="ARBA" id="ARBA00004245"/>
    </source>
</evidence>
<dbReference type="OrthoDB" id="421374at2759"/>
<keyword evidence="8" id="KW-1185">Reference proteome</keyword>
<protein>
    <recommendedName>
        <fullName evidence="6">Profilin</fullName>
    </recommendedName>
</protein>
<dbReference type="PRINTS" id="PR00392">
    <property type="entry name" value="PROFILIN"/>
</dbReference>
<dbReference type="Gene3D" id="3.30.450.30">
    <property type="entry name" value="Dynein light chain 2a, cytoplasmic"/>
    <property type="match status" value="1"/>
</dbReference>
<dbReference type="GO" id="GO:0005856">
    <property type="term" value="C:cytoskeleton"/>
    <property type="evidence" value="ECO:0007669"/>
    <property type="project" value="UniProtKB-SubCell"/>
</dbReference>
<dbReference type="SMART" id="SM00392">
    <property type="entry name" value="PROF"/>
    <property type="match status" value="1"/>
</dbReference>
<gene>
    <name evidence="7" type="ORF">DI09_16p210</name>
</gene>
<evidence type="ECO:0000313" key="7">
    <source>
        <dbReference type="EMBL" id="KGG52467.1"/>
    </source>
</evidence>
<comment type="caution">
    <text evidence="7">The sequence shown here is derived from an EMBL/GenBank/DDBJ whole genome shotgun (WGS) entry which is preliminary data.</text>
</comment>
<dbReference type="FunFam" id="3.30.450.30:FF:000001">
    <property type="entry name" value="Profilin"/>
    <property type="match status" value="1"/>
</dbReference>
<dbReference type="GO" id="GO:0005938">
    <property type="term" value="C:cell cortex"/>
    <property type="evidence" value="ECO:0007669"/>
    <property type="project" value="TreeGrafter"/>
</dbReference>
<dbReference type="VEuPathDB" id="MicrosporidiaDB:DI09_16p210"/>
<dbReference type="HOGENOM" id="CLU_120772_1_1_1"/>
<evidence type="ECO:0000256" key="2">
    <source>
        <dbReference type="ARBA" id="ARBA00010058"/>
    </source>
</evidence>
<keyword evidence="4 6" id="KW-0009">Actin-binding</keyword>
<dbReference type="EMBL" id="JMKJ01000077">
    <property type="protein sequence ID" value="KGG52467.1"/>
    <property type="molecule type" value="Genomic_DNA"/>
</dbReference>
<dbReference type="InterPro" id="IPR048278">
    <property type="entry name" value="PFN"/>
</dbReference>
<dbReference type="CDD" id="cd00148">
    <property type="entry name" value="PROF"/>
    <property type="match status" value="1"/>
</dbReference>
<dbReference type="GO" id="GO:0003785">
    <property type="term" value="F:actin monomer binding"/>
    <property type="evidence" value="ECO:0007669"/>
    <property type="project" value="TreeGrafter"/>
</dbReference>
<accession>A0A098VU29</accession>
<evidence type="ECO:0000313" key="8">
    <source>
        <dbReference type="Proteomes" id="UP000029725"/>
    </source>
</evidence>
<dbReference type="GeneID" id="25258641"/>
<dbReference type="SUPFAM" id="SSF55770">
    <property type="entry name" value="Profilin (actin-binding protein)"/>
    <property type="match status" value="1"/>
</dbReference>
<proteinExistence type="inferred from homology"/>
<evidence type="ECO:0000256" key="5">
    <source>
        <dbReference type="ARBA" id="ARBA00023212"/>
    </source>
</evidence>
<evidence type="ECO:0000256" key="6">
    <source>
        <dbReference type="RuleBase" id="RU003909"/>
    </source>
</evidence>
<organism evidence="7 8">
    <name type="scientific">Mitosporidium daphniae</name>
    <dbReference type="NCBI Taxonomy" id="1485682"/>
    <lineage>
        <taxon>Eukaryota</taxon>
        <taxon>Fungi</taxon>
        <taxon>Fungi incertae sedis</taxon>
        <taxon>Microsporidia</taxon>
        <taxon>Mitosporidium</taxon>
    </lineage>
</organism>
<name>A0A098VU29_9MICR</name>
<sequence>MSSNDSWQQYVDSCLLETNKLSQAAILGHDGAIWASSPNFELSSEEISSLIEAFRDASKARERGLYIAGVRNIILRADSRSIYGKNGASGALFVKTGQTIIVATYGSEHIPGNATAVVEQLADYLISAGF</sequence>
<keyword evidence="3" id="KW-0963">Cytoplasm</keyword>
<dbReference type="InterPro" id="IPR036140">
    <property type="entry name" value="PFN_sf"/>
</dbReference>
<evidence type="ECO:0000256" key="4">
    <source>
        <dbReference type="ARBA" id="ARBA00023203"/>
    </source>
</evidence>
<reference evidence="7 8" key="1">
    <citation type="submission" date="2014-04" db="EMBL/GenBank/DDBJ databases">
        <title>A new species of microsporidia sheds light on the evolution of extreme parasitism.</title>
        <authorList>
            <person name="Haag K.L."/>
            <person name="James T.Y."/>
            <person name="Larsson R."/>
            <person name="Schaer T.M."/>
            <person name="Refardt D."/>
            <person name="Pombert J.-F."/>
            <person name="Ebert D."/>
        </authorList>
    </citation>
    <scope>NUCLEOTIDE SEQUENCE [LARGE SCALE GENOMIC DNA]</scope>
    <source>
        <strain evidence="7 8">UGP3</strain>
        <tissue evidence="7">Spores</tissue>
    </source>
</reference>